<dbReference type="PANTHER" id="PTHR38442">
    <property type="entry name" value="INNER MEMBRANE PROTEIN-RELATED"/>
    <property type="match status" value="1"/>
</dbReference>
<gene>
    <name evidence="3" type="ORF">GCM10023167_01470</name>
</gene>
<comment type="caution">
    <text evidence="3">The sequence shown here is derived from an EMBL/GenBank/DDBJ whole genome shotgun (WGS) entry which is preliminary data.</text>
</comment>
<dbReference type="EMBL" id="BAABGL010000002">
    <property type="protein sequence ID" value="GAA4382699.1"/>
    <property type="molecule type" value="Genomic_DNA"/>
</dbReference>
<dbReference type="PANTHER" id="PTHR38442:SF1">
    <property type="entry name" value="INNER MEMBRANE PROTEIN"/>
    <property type="match status" value="1"/>
</dbReference>
<keyword evidence="4" id="KW-1185">Reference proteome</keyword>
<keyword evidence="2" id="KW-0472">Membrane</keyword>
<feature type="transmembrane region" description="Helical" evidence="2">
    <location>
        <begin position="416"/>
        <end position="436"/>
    </location>
</feature>
<feature type="transmembrane region" description="Helical" evidence="2">
    <location>
        <begin position="65"/>
        <end position="91"/>
    </location>
</feature>
<keyword evidence="2" id="KW-0812">Transmembrane</keyword>
<dbReference type="Pfam" id="PF04286">
    <property type="entry name" value="DUF445"/>
    <property type="match status" value="1"/>
</dbReference>
<name>A0ABP8J0F8_9MICO</name>
<evidence type="ECO:0000256" key="1">
    <source>
        <dbReference type="SAM" id="MobiDB-lite"/>
    </source>
</evidence>
<sequence length="439" mass="48628">MAHMTQLPTRENIAPPAPRPALTTEPEDAERAEGLRRMRRLATGLLVLAALVFLVTHLFTDLTGVWGFVARASEAAMIGAIADWFAVTALFRHPLGLKIPHTAIIPRKKDVLGESLSNFVAVNFLKSHTVAPKLRKAEITRRAGNWLEQEKNQAIVVERAGQGLEYVLKRVDDDAIEGITRNVLVPKLVSTHKSPVLGRLLQEIVQDGAHHRLVDLVVGEAYVWLANNPRVIDEIVAQKAPDWVPGFLNDTVSNRLRKEVLGWVAEVRDQPYHKARQALDRWLLELAEALKSDTTIAERAEGVLDDLLRQEGVVHSVLEVWASLKRLLRGAVLDTEGEVHARIRGLLAQIADRMVNDVEFARSMDDRIARAAGDLAESFGPELASVISDTIAGWDAREASDRIELYVGRDLQYIRINGTVIGALVGLVIHAITLILPRI</sequence>
<dbReference type="Proteomes" id="UP001500642">
    <property type="component" value="Unassembled WGS sequence"/>
</dbReference>
<feature type="region of interest" description="Disordered" evidence="1">
    <location>
        <begin position="1"/>
        <end position="30"/>
    </location>
</feature>
<reference evidence="4" key="1">
    <citation type="journal article" date="2019" name="Int. J. Syst. Evol. Microbiol.">
        <title>The Global Catalogue of Microorganisms (GCM) 10K type strain sequencing project: providing services to taxonomists for standard genome sequencing and annotation.</title>
        <authorList>
            <consortium name="The Broad Institute Genomics Platform"/>
            <consortium name="The Broad Institute Genome Sequencing Center for Infectious Disease"/>
            <person name="Wu L."/>
            <person name="Ma J."/>
        </authorList>
    </citation>
    <scope>NUCLEOTIDE SEQUENCE [LARGE SCALE GENOMIC DNA]</scope>
    <source>
        <strain evidence="4">JCM 17808</strain>
    </source>
</reference>
<evidence type="ECO:0000313" key="4">
    <source>
        <dbReference type="Proteomes" id="UP001500642"/>
    </source>
</evidence>
<feature type="transmembrane region" description="Helical" evidence="2">
    <location>
        <begin position="41"/>
        <end position="59"/>
    </location>
</feature>
<proteinExistence type="predicted"/>
<organism evidence="3 4">
    <name type="scientific">Brevibacterium pityocampae</name>
    <dbReference type="NCBI Taxonomy" id="506594"/>
    <lineage>
        <taxon>Bacteria</taxon>
        <taxon>Bacillati</taxon>
        <taxon>Actinomycetota</taxon>
        <taxon>Actinomycetes</taxon>
        <taxon>Micrococcales</taxon>
        <taxon>Brevibacteriaceae</taxon>
        <taxon>Brevibacterium</taxon>
    </lineage>
</organism>
<keyword evidence="2" id="KW-1133">Transmembrane helix</keyword>
<evidence type="ECO:0000256" key="2">
    <source>
        <dbReference type="SAM" id="Phobius"/>
    </source>
</evidence>
<evidence type="ECO:0000313" key="3">
    <source>
        <dbReference type="EMBL" id="GAA4382699.1"/>
    </source>
</evidence>
<accession>A0ABP8J0F8</accession>
<dbReference type="InterPro" id="IPR007383">
    <property type="entry name" value="DUF445"/>
</dbReference>
<protein>
    <submittedName>
        <fullName evidence="3">DUF445 domain-containing protein</fullName>
    </submittedName>
</protein>